<evidence type="ECO:0000313" key="3">
    <source>
        <dbReference type="EMBL" id="KIM28719.1"/>
    </source>
</evidence>
<reference evidence="4" key="2">
    <citation type="submission" date="2015-01" db="EMBL/GenBank/DDBJ databases">
        <title>Evolutionary Origins and Diversification of the Mycorrhizal Mutualists.</title>
        <authorList>
            <consortium name="DOE Joint Genome Institute"/>
            <consortium name="Mycorrhizal Genomics Consortium"/>
            <person name="Kohler A."/>
            <person name="Kuo A."/>
            <person name="Nagy L.G."/>
            <person name="Floudas D."/>
            <person name="Copeland A."/>
            <person name="Barry K.W."/>
            <person name="Cichocki N."/>
            <person name="Veneault-Fourrey C."/>
            <person name="LaButti K."/>
            <person name="Lindquist E.A."/>
            <person name="Lipzen A."/>
            <person name="Lundell T."/>
            <person name="Morin E."/>
            <person name="Murat C."/>
            <person name="Riley R."/>
            <person name="Ohm R."/>
            <person name="Sun H."/>
            <person name="Tunlid A."/>
            <person name="Henrissat B."/>
            <person name="Grigoriev I.V."/>
            <person name="Hibbett D.S."/>
            <person name="Martin F."/>
        </authorList>
    </citation>
    <scope>NUCLEOTIDE SEQUENCE [LARGE SCALE GENOMIC DNA]</scope>
    <source>
        <strain evidence="4">MAFF 305830</strain>
    </source>
</reference>
<dbReference type="EMBL" id="KN824291">
    <property type="protein sequence ID" value="KIM28719.1"/>
    <property type="molecule type" value="Genomic_DNA"/>
</dbReference>
<dbReference type="SUPFAM" id="SSF81383">
    <property type="entry name" value="F-box domain"/>
    <property type="match status" value="1"/>
</dbReference>
<keyword evidence="4" id="KW-1185">Reference proteome</keyword>
<reference evidence="3 4" key="1">
    <citation type="submission" date="2014-04" db="EMBL/GenBank/DDBJ databases">
        <authorList>
            <consortium name="DOE Joint Genome Institute"/>
            <person name="Kuo A."/>
            <person name="Zuccaro A."/>
            <person name="Kohler A."/>
            <person name="Nagy L.G."/>
            <person name="Floudas D."/>
            <person name="Copeland A."/>
            <person name="Barry K.W."/>
            <person name="Cichocki N."/>
            <person name="Veneault-Fourrey C."/>
            <person name="LaButti K."/>
            <person name="Lindquist E.A."/>
            <person name="Lipzen A."/>
            <person name="Lundell T."/>
            <person name="Morin E."/>
            <person name="Murat C."/>
            <person name="Sun H."/>
            <person name="Tunlid A."/>
            <person name="Henrissat B."/>
            <person name="Grigoriev I.V."/>
            <person name="Hibbett D.S."/>
            <person name="Martin F."/>
            <person name="Nordberg H.P."/>
            <person name="Cantor M.N."/>
            <person name="Hua S.X."/>
        </authorList>
    </citation>
    <scope>NUCLEOTIDE SEQUENCE [LARGE SCALE GENOMIC DNA]</scope>
    <source>
        <strain evidence="3 4">MAFF 305830</strain>
    </source>
</reference>
<gene>
    <name evidence="3" type="ORF">M408DRAFT_131809</name>
</gene>
<sequence length="584" mass="65651">MLPPNQQCNYPLSPKQIAIVSENIASRQEELRFADNVILKEQTKSADNAAAIAHLEPAIARAKLAIESQKQALNELKNIKTTLNKSNSAANPNWADESSARELCKTTMTLLESQITAGLKRIDEHISLMEENIPLLATALQEVEVEVYHHRLNQDATTQHITSLVNQKKVVEENIKLLRGALNPVKNTPAEIWAKIFAIRTNEDMELYFSNPSNQLISSTALNLSQVCRFWRHIILSEKHLWQNMAIYPDSQWLPSKIELLKHNRSLNPGAPTFVYDMTRAVTWNQSYDPYRGNYHRSVSIGASEISIFDNYSLRLLTHGYDNGAQPLATVSFRQPKSLILQIISNIQQGYLATLLGPLSNITSLEVIAKGTYTSTPPQFSTTQPSLAYLRLNLTTFQPFDIAGYLSPSLQELHIHHNGVNALSFSAASLQLPKLKVLGITPPDMTFTNSLRLPKLARIVLYGPKTLTIARVSLNQFANSEHFKRMRELELRDWKIFKRGSDDEWSVMNTFEEIVAQMRSISTLHLVDSHIDGTRLFDIIDTLKDTTQAEDSLMSEVVVDCCSGITRDECEAIANMVGKVEVCV</sequence>
<dbReference type="Pfam" id="PF12937">
    <property type="entry name" value="F-box-like"/>
    <property type="match status" value="1"/>
</dbReference>
<evidence type="ECO:0000256" key="1">
    <source>
        <dbReference type="SAM" id="Coils"/>
    </source>
</evidence>
<dbReference type="HOGENOM" id="CLU_467051_0_0_1"/>
<dbReference type="Gene3D" id="3.80.10.10">
    <property type="entry name" value="Ribonuclease Inhibitor"/>
    <property type="match status" value="1"/>
</dbReference>
<accession>A0A0C3B9E3</accession>
<dbReference type="InterPro" id="IPR036047">
    <property type="entry name" value="F-box-like_dom_sf"/>
</dbReference>
<dbReference type="InterPro" id="IPR001810">
    <property type="entry name" value="F-box_dom"/>
</dbReference>
<proteinExistence type="predicted"/>
<feature type="coiled-coil region" evidence="1">
    <location>
        <begin position="59"/>
        <end position="86"/>
    </location>
</feature>
<organism evidence="3 4">
    <name type="scientific">Serendipita vermifera MAFF 305830</name>
    <dbReference type="NCBI Taxonomy" id="933852"/>
    <lineage>
        <taxon>Eukaryota</taxon>
        <taxon>Fungi</taxon>
        <taxon>Dikarya</taxon>
        <taxon>Basidiomycota</taxon>
        <taxon>Agaricomycotina</taxon>
        <taxon>Agaricomycetes</taxon>
        <taxon>Sebacinales</taxon>
        <taxon>Serendipitaceae</taxon>
        <taxon>Serendipita</taxon>
    </lineage>
</organism>
<dbReference type="OrthoDB" id="2269034at2759"/>
<dbReference type="AlphaFoldDB" id="A0A0C3B9E3"/>
<name>A0A0C3B9E3_SERVB</name>
<evidence type="ECO:0000259" key="2">
    <source>
        <dbReference type="Pfam" id="PF12937"/>
    </source>
</evidence>
<evidence type="ECO:0000313" key="4">
    <source>
        <dbReference type="Proteomes" id="UP000054097"/>
    </source>
</evidence>
<dbReference type="Proteomes" id="UP000054097">
    <property type="component" value="Unassembled WGS sequence"/>
</dbReference>
<protein>
    <recommendedName>
        <fullName evidence="2">F-box domain-containing protein</fullName>
    </recommendedName>
</protein>
<feature type="domain" description="F-box" evidence="2">
    <location>
        <begin position="218"/>
        <end position="246"/>
    </location>
</feature>
<keyword evidence="1" id="KW-0175">Coiled coil</keyword>
<dbReference type="SUPFAM" id="SSF52047">
    <property type="entry name" value="RNI-like"/>
    <property type="match status" value="1"/>
</dbReference>
<dbReference type="InterPro" id="IPR032675">
    <property type="entry name" value="LRR_dom_sf"/>
</dbReference>